<dbReference type="EMBL" id="JBHRTR010000005">
    <property type="protein sequence ID" value="MFC3226019.1"/>
    <property type="molecule type" value="Genomic_DNA"/>
</dbReference>
<proteinExistence type="predicted"/>
<evidence type="ECO:0000313" key="3">
    <source>
        <dbReference type="EMBL" id="MFC3226019.1"/>
    </source>
</evidence>
<keyword evidence="2" id="KW-0472">Membrane</keyword>
<feature type="region of interest" description="Disordered" evidence="1">
    <location>
        <begin position="149"/>
        <end position="240"/>
    </location>
</feature>
<dbReference type="CDD" id="cd05018">
    <property type="entry name" value="CoxG"/>
    <property type="match status" value="1"/>
</dbReference>
<reference evidence="4" key="1">
    <citation type="journal article" date="2019" name="Int. J. Syst. Evol. Microbiol.">
        <title>The Global Catalogue of Microorganisms (GCM) 10K type strain sequencing project: providing services to taxonomists for standard genome sequencing and annotation.</title>
        <authorList>
            <consortium name="The Broad Institute Genomics Platform"/>
            <consortium name="The Broad Institute Genome Sequencing Center for Infectious Disease"/>
            <person name="Wu L."/>
            <person name="Ma J."/>
        </authorList>
    </citation>
    <scope>NUCLEOTIDE SEQUENCE [LARGE SCALE GENOMIC DNA]</scope>
    <source>
        <strain evidence="4">KCTC 42964</strain>
    </source>
</reference>
<keyword evidence="2" id="KW-1133">Transmembrane helix</keyword>
<dbReference type="PANTHER" id="PTHR38588">
    <property type="entry name" value="BLL0334 PROTEIN"/>
    <property type="match status" value="1"/>
</dbReference>
<dbReference type="Pfam" id="PF06240">
    <property type="entry name" value="COXG"/>
    <property type="match status" value="1"/>
</dbReference>
<feature type="transmembrane region" description="Helical" evidence="2">
    <location>
        <begin position="246"/>
        <end position="265"/>
    </location>
</feature>
<evidence type="ECO:0000313" key="4">
    <source>
        <dbReference type="Proteomes" id="UP001595528"/>
    </source>
</evidence>
<name>A0ABV7KVA4_9PROT</name>
<dbReference type="RefSeq" id="WP_379897768.1">
    <property type="nucleotide sequence ID" value="NZ_JBHRTR010000005.1"/>
</dbReference>
<protein>
    <submittedName>
        <fullName evidence="3">CoxG family protein</fullName>
    </submittedName>
</protein>
<dbReference type="InterPro" id="IPR010419">
    <property type="entry name" value="CO_DH_gsu"/>
</dbReference>
<dbReference type="SUPFAM" id="SSF55961">
    <property type="entry name" value="Bet v1-like"/>
    <property type="match status" value="1"/>
</dbReference>
<comment type="caution">
    <text evidence="3">The sequence shown here is derived from an EMBL/GenBank/DDBJ whole genome shotgun (WGS) entry which is preliminary data.</text>
</comment>
<dbReference type="InterPro" id="IPR023393">
    <property type="entry name" value="START-like_dom_sf"/>
</dbReference>
<feature type="compositionally biased region" description="Low complexity" evidence="1">
    <location>
        <begin position="196"/>
        <end position="222"/>
    </location>
</feature>
<evidence type="ECO:0000256" key="1">
    <source>
        <dbReference type="SAM" id="MobiDB-lite"/>
    </source>
</evidence>
<gene>
    <name evidence="3" type="ORF">ACFOGJ_02190</name>
</gene>
<keyword evidence="4" id="KW-1185">Reference proteome</keyword>
<dbReference type="Gene3D" id="3.30.530.20">
    <property type="match status" value="1"/>
</dbReference>
<evidence type="ECO:0000256" key="2">
    <source>
        <dbReference type="SAM" id="Phobius"/>
    </source>
</evidence>
<dbReference type="Proteomes" id="UP001595528">
    <property type="component" value="Unassembled WGS sequence"/>
</dbReference>
<keyword evidence="2" id="KW-0812">Transmembrane</keyword>
<sequence>MDMSGEQLIAAPREKVWEALNDPDILGQCIPGCDSISKTSETGFEATVTAKIGPVKAKFKGAVELQDIDAPNSYKIVGEGKGGAAGFGKGSAKVSLSDAEGGTLMAYEVNAQVGGKLAQIGSRLVNSAAKKMADDFFDRFKAVVEAGSAAPAASDSSGSGGGSPAGGDDDSTDPAPAPAGSAAAEPSRQAVGDGGPAAAATAAAIAPEAGATHAAAAPSEPADQGHAHPPPPTSGGAAASGRGLSIWVWGAVLVIVVVAIAYIVTSSH</sequence>
<accession>A0ABV7KVA4</accession>
<dbReference type="PANTHER" id="PTHR38588:SF1">
    <property type="entry name" value="BLL0334 PROTEIN"/>
    <property type="match status" value="1"/>
</dbReference>
<organism evidence="3 4">
    <name type="scientific">Marinibaculum pumilum</name>
    <dbReference type="NCBI Taxonomy" id="1766165"/>
    <lineage>
        <taxon>Bacteria</taxon>
        <taxon>Pseudomonadati</taxon>
        <taxon>Pseudomonadota</taxon>
        <taxon>Alphaproteobacteria</taxon>
        <taxon>Rhodospirillales</taxon>
        <taxon>Rhodospirillaceae</taxon>
        <taxon>Marinibaculum</taxon>
    </lineage>
</organism>